<organism evidence="2">
    <name type="scientific">Pararge aegeria</name>
    <name type="common">speckled wood butterfly</name>
    <dbReference type="NCBI Taxonomy" id="116150"/>
    <lineage>
        <taxon>Eukaryota</taxon>
        <taxon>Metazoa</taxon>
        <taxon>Ecdysozoa</taxon>
        <taxon>Arthropoda</taxon>
        <taxon>Hexapoda</taxon>
        <taxon>Insecta</taxon>
        <taxon>Pterygota</taxon>
        <taxon>Neoptera</taxon>
        <taxon>Endopterygota</taxon>
        <taxon>Lepidoptera</taxon>
        <taxon>Glossata</taxon>
        <taxon>Ditrysia</taxon>
        <taxon>Papilionoidea</taxon>
        <taxon>Nymphalidae</taxon>
        <taxon>Satyrinae</taxon>
        <taxon>Satyrini</taxon>
        <taxon>Parargina</taxon>
        <taxon>Pararge</taxon>
    </lineage>
</organism>
<dbReference type="InterPro" id="IPR013783">
    <property type="entry name" value="Ig-like_fold"/>
</dbReference>
<dbReference type="SUPFAM" id="SSF48726">
    <property type="entry name" value="Immunoglobulin"/>
    <property type="match status" value="2"/>
</dbReference>
<accession>S4PUV0</accession>
<dbReference type="Gene3D" id="2.60.40.10">
    <property type="entry name" value="Immunoglobulins"/>
    <property type="match status" value="1"/>
</dbReference>
<dbReference type="AlphaFoldDB" id="S4PUV0"/>
<reference evidence="2" key="1">
    <citation type="journal article" date="2013" name="BMC Genomics">
        <title>Unscrambling butterfly oogenesis.</title>
        <authorList>
            <person name="Carter J.M."/>
            <person name="Baker S.C."/>
            <person name="Pink R."/>
            <person name="Carter D.R."/>
            <person name="Collins A."/>
            <person name="Tomlin J."/>
            <person name="Gibbs M."/>
            <person name="Breuker C.J."/>
        </authorList>
    </citation>
    <scope>NUCLEOTIDE SEQUENCE</scope>
    <source>
        <tissue evidence="2">Ovary</tissue>
    </source>
</reference>
<name>S4PUV0_9NEOP</name>
<dbReference type="EMBL" id="GAIX01009653">
    <property type="protein sequence ID" value="JAA82907.1"/>
    <property type="molecule type" value="Transcribed_RNA"/>
</dbReference>
<dbReference type="PANTHER" id="PTHR21261">
    <property type="entry name" value="BEAT PROTEIN"/>
    <property type="match status" value="1"/>
</dbReference>
<reference evidence="2" key="2">
    <citation type="submission" date="2013-05" db="EMBL/GenBank/DDBJ databases">
        <authorList>
            <person name="Carter J.-M."/>
            <person name="Baker S.C."/>
            <person name="Pink R."/>
            <person name="Carter D.R.F."/>
            <person name="Collins A."/>
            <person name="Tomlin J."/>
            <person name="Gibbs M."/>
            <person name="Breuker C.J."/>
        </authorList>
    </citation>
    <scope>NUCLEOTIDE SEQUENCE</scope>
    <source>
        <tissue evidence="2">Ovary</tissue>
    </source>
</reference>
<evidence type="ECO:0000259" key="1">
    <source>
        <dbReference type="PROSITE" id="PS50835"/>
    </source>
</evidence>
<sequence length="200" mass="21991">GSRQLSITEFSVPDAVESGADVLLQCGYELSSNETAQGLTVKWWFTEMDESEDEPILLYQRIAGQPPVTAKDGIEIMENDDILLKSVTPDSSGTYECEVSAIEDEKRQHDDLIVFSKGELVLNITEVEDGPDEDDDRDILITCEATNVAPYPVLVITVNNEVLTTNDTVIDQDNSTYDAINNVTMSKSDADGAEISCELF</sequence>
<protein>
    <recommendedName>
        <fullName evidence="1">Ig-like domain-containing protein</fullName>
    </recommendedName>
</protein>
<feature type="non-terminal residue" evidence="2">
    <location>
        <position position="1"/>
    </location>
</feature>
<dbReference type="InterPro" id="IPR036179">
    <property type="entry name" value="Ig-like_dom_sf"/>
</dbReference>
<dbReference type="PROSITE" id="PS50835">
    <property type="entry name" value="IG_LIKE"/>
    <property type="match status" value="1"/>
</dbReference>
<feature type="domain" description="Ig-like" evidence="1">
    <location>
        <begin position="3"/>
        <end position="114"/>
    </location>
</feature>
<dbReference type="InterPro" id="IPR007110">
    <property type="entry name" value="Ig-like_dom"/>
</dbReference>
<dbReference type="Pfam" id="PF07686">
    <property type="entry name" value="V-set"/>
    <property type="match status" value="1"/>
</dbReference>
<evidence type="ECO:0000313" key="2">
    <source>
        <dbReference type="EMBL" id="JAA82907.1"/>
    </source>
</evidence>
<proteinExistence type="predicted"/>
<feature type="non-terminal residue" evidence="2">
    <location>
        <position position="200"/>
    </location>
</feature>
<dbReference type="InterPro" id="IPR013106">
    <property type="entry name" value="Ig_V-set"/>
</dbReference>